<name>A0A9Q1KVC0_9CARY</name>
<dbReference type="AlphaFoldDB" id="A0A9Q1KVC0"/>
<dbReference type="GO" id="GO:0004523">
    <property type="term" value="F:RNA-DNA hybrid ribonuclease activity"/>
    <property type="evidence" value="ECO:0007669"/>
    <property type="project" value="InterPro"/>
</dbReference>
<dbReference type="Proteomes" id="UP001153076">
    <property type="component" value="Unassembled WGS sequence"/>
</dbReference>
<dbReference type="Pfam" id="PF13456">
    <property type="entry name" value="RVT_3"/>
    <property type="match status" value="1"/>
</dbReference>
<dbReference type="PANTHER" id="PTHR47074:SF11">
    <property type="entry name" value="REVERSE TRANSCRIPTASE-LIKE PROTEIN"/>
    <property type="match status" value="1"/>
</dbReference>
<evidence type="ECO:0000313" key="2">
    <source>
        <dbReference type="EMBL" id="KAJ8449481.1"/>
    </source>
</evidence>
<dbReference type="PANTHER" id="PTHR47074">
    <property type="entry name" value="BNAC02G40300D PROTEIN"/>
    <property type="match status" value="1"/>
</dbReference>
<accession>A0A9Q1KVC0</accession>
<reference evidence="2" key="1">
    <citation type="submission" date="2022-04" db="EMBL/GenBank/DDBJ databases">
        <title>Carnegiea gigantea Genome sequencing and assembly v2.</title>
        <authorList>
            <person name="Copetti D."/>
            <person name="Sanderson M.J."/>
            <person name="Burquez A."/>
            <person name="Wojciechowski M.F."/>
        </authorList>
    </citation>
    <scope>NUCLEOTIDE SEQUENCE</scope>
    <source>
        <strain evidence="2">SGP5-SGP5p</strain>
        <tissue evidence="2">Aerial part</tissue>
    </source>
</reference>
<dbReference type="GO" id="GO:0003676">
    <property type="term" value="F:nucleic acid binding"/>
    <property type="evidence" value="ECO:0007669"/>
    <property type="project" value="InterPro"/>
</dbReference>
<dbReference type="InterPro" id="IPR036397">
    <property type="entry name" value="RNaseH_sf"/>
</dbReference>
<dbReference type="OrthoDB" id="1906820at2759"/>
<dbReference type="Gene3D" id="3.30.420.10">
    <property type="entry name" value="Ribonuclease H-like superfamily/Ribonuclease H"/>
    <property type="match status" value="1"/>
</dbReference>
<dbReference type="SUPFAM" id="SSF53098">
    <property type="entry name" value="Ribonuclease H-like"/>
    <property type="match status" value="1"/>
</dbReference>
<evidence type="ECO:0000259" key="1">
    <source>
        <dbReference type="Pfam" id="PF13456"/>
    </source>
</evidence>
<gene>
    <name evidence="2" type="ORF">Cgig2_002278</name>
</gene>
<dbReference type="InterPro" id="IPR002156">
    <property type="entry name" value="RNaseH_domain"/>
</dbReference>
<dbReference type="InterPro" id="IPR052929">
    <property type="entry name" value="RNase_H-like_EbsB-rel"/>
</dbReference>
<dbReference type="InterPro" id="IPR012337">
    <property type="entry name" value="RNaseH-like_sf"/>
</dbReference>
<protein>
    <recommendedName>
        <fullName evidence="1">RNase H type-1 domain-containing protein</fullName>
    </recommendedName>
</protein>
<evidence type="ECO:0000313" key="3">
    <source>
        <dbReference type="Proteomes" id="UP001153076"/>
    </source>
</evidence>
<organism evidence="2 3">
    <name type="scientific">Carnegiea gigantea</name>
    <dbReference type="NCBI Taxonomy" id="171969"/>
    <lineage>
        <taxon>Eukaryota</taxon>
        <taxon>Viridiplantae</taxon>
        <taxon>Streptophyta</taxon>
        <taxon>Embryophyta</taxon>
        <taxon>Tracheophyta</taxon>
        <taxon>Spermatophyta</taxon>
        <taxon>Magnoliopsida</taxon>
        <taxon>eudicotyledons</taxon>
        <taxon>Gunneridae</taxon>
        <taxon>Pentapetalae</taxon>
        <taxon>Caryophyllales</taxon>
        <taxon>Cactineae</taxon>
        <taxon>Cactaceae</taxon>
        <taxon>Cactoideae</taxon>
        <taxon>Echinocereeae</taxon>
        <taxon>Carnegiea</taxon>
    </lineage>
</organism>
<keyword evidence="3" id="KW-1185">Reference proteome</keyword>
<dbReference type="EMBL" id="JAKOGI010000021">
    <property type="protein sequence ID" value="KAJ8449481.1"/>
    <property type="molecule type" value="Genomic_DNA"/>
</dbReference>
<comment type="caution">
    <text evidence="2">The sequence shown here is derived from an EMBL/GenBank/DDBJ whole genome shotgun (WGS) entry which is preliminary data.</text>
</comment>
<feature type="domain" description="RNase H type-1" evidence="1">
    <location>
        <begin position="78"/>
        <end position="159"/>
    </location>
</feature>
<sequence length="163" mass="18356">MDCLLLARDSLDNDELGEFAAVLGMLEFSNLHSAGKRARAFVHNYRKVQMDSVLDSKHETACLEWRPPDAGYLKLNMDACRLGEGSFGWGFVLRDHLGVIVMAGSYQWVWFQGAELEETRACLFALNQVQRHGHDRLIVESDCLSLVSKLQKKEAANNSLGHF</sequence>
<proteinExistence type="predicted"/>